<dbReference type="RefSeq" id="WP_167963405.1">
    <property type="nucleotide sequence ID" value="NZ_JAATJJ010000001.1"/>
</dbReference>
<dbReference type="AlphaFoldDB" id="A0A846QY37"/>
<dbReference type="Proteomes" id="UP000590442">
    <property type="component" value="Unassembled WGS sequence"/>
</dbReference>
<reference evidence="1 2" key="1">
    <citation type="submission" date="2020-03" db="EMBL/GenBank/DDBJ databases">
        <title>Genomic Encyclopedia of Type Strains, Phase IV (KMG-IV): sequencing the most valuable type-strain genomes for metagenomic binning, comparative biology and taxonomic classification.</title>
        <authorList>
            <person name="Goeker M."/>
        </authorList>
    </citation>
    <scope>NUCLEOTIDE SEQUENCE [LARGE SCALE GENOMIC DNA]</scope>
    <source>
        <strain evidence="1 2">DSM 29762</strain>
    </source>
</reference>
<keyword evidence="2" id="KW-1185">Reference proteome</keyword>
<dbReference type="InterPro" id="IPR025634">
    <property type="entry name" value="DUF4292"/>
</dbReference>
<proteinExistence type="predicted"/>
<evidence type="ECO:0008006" key="3">
    <source>
        <dbReference type="Google" id="ProtNLM"/>
    </source>
</evidence>
<name>A0A846QY37_9FLAO</name>
<gene>
    <name evidence="1" type="ORF">GGR42_002004</name>
</gene>
<evidence type="ECO:0000313" key="2">
    <source>
        <dbReference type="Proteomes" id="UP000590442"/>
    </source>
</evidence>
<dbReference type="Gene3D" id="2.50.20.10">
    <property type="entry name" value="Lipoprotein localisation LolA/LolB/LppX"/>
    <property type="match status" value="1"/>
</dbReference>
<dbReference type="Pfam" id="PF14125">
    <property type="entry name" value="DUF4292"/>
    <property type="match status" value="1"/>
</dbReference>
<dbReference type="PROSITE" id="PS51257">
    <property type="entry name" value="PROKAR_LIPOPROTEIN"/>
    <property type="match status" value="1"/>
</dbReference>
<evidence type="ECO:0000313" key="1">
    <source>
        <dbReference type="EMBL" id="NJB71542.1"/>
    </source>
</evidence>
<comment type="caution">
    <text evidence="1">The sequence shown here is derived from an EMBL/GenBank/DDBJ whole genome shotgun (WGS) entry which is preliminary data.</text>
</comment>
<accession>A0A846QY37</accession>
<sequence>MENYLKFLQKGALAILTFLFVFSCKSNKVVIDGAVDESMVAKNIIKNHYSNQLNYRTLSGRMKIDYSDGVSSQGVSVSLRMERDKAIWISAPLGMVKAYITPDRVSFYNKLQNEYFDGNFNYLSNLLGTELDFKKVENLLLGQAIFDLRQEKYNATVNNSNYELKPKKVHELFKALFQIEPKNFKMATQQISQPWEKRLLEIQYKNYQEIDKRVLPNEIGIVAIQDEEKTMIDIEYRNIEFNKPMNFPYKIPKGFKEVVLK</sequence>
<dbReference type="EMBL" id="JAATJJ010000001">
    <property type="protein sequence ID" value="NJB71542.1"/>
    <property type="molecule type" value="Genomic_DNA"/>
</dbReference>
<organism evidence="1 2">
    <name type="scientific">Saonia flava</name>
    <dbReference type="NCBI Taxonomy" id="523696"/>
    <lineage>
        <taxon>Bacteria</taxon>
        <taxon>Pseudomonadati</taxon>
        <taxon>Bacteroidota</taxon>
        <taxon>Flavobacteriia</taxon>
        <taxon>Flavobacteriales</taxon>
        <taxon>Flavobacteriaceae</taxon>
        <taxon>Saonia</taxon>
    </lineage>
</organism>
<protein>
    <recommendedName>
        <fullName evidence="3">Deoxyuridine 5'-triphosphate nucleotidohydrolase</fullName>
    </recommendedName>
</protein>